<dbReference type="Proteomes" id="UP001230005">
    <property type="component" value="Unassembled WGS sequence"/>
</dbReference>
<dbReference type="PANTHER" id="PTHR43598:SF1">
    <property type="entry name" value="FORMATE DEHYDROGENASE-O MAJOR SUBUNIT"/>
    <property type="match status" value="1"/>
</dbReference>
<comment type="similarity">
    <text evidence="3">Belongs to the prokaryotic molybdopterin-containing oxidoreductase family.</text>
</comment>
<dbReference type="Pfam" id="PF00384">
    <property type="entry name" value="Molybdopterin"/>
    <property type="match status" value="2"/>
</dbReference>
<feature type="domain" description="Molybdopterin dinucleotide-binding" evidence="9">
    <location>
        <begin position="721"/>
        <end position="830"/>
    </location>
</feature>
<evidence type="ECO:0000256" key="5">
    <source>
        <dbReference type="ARBA" id="ARBA00022723"/>
    </source>
</evidence>
<keyword evidence="7 10" id="KW-0560">Oxidoreductase</keyword>
<gene>
    <name evidence="10" type="ORF">J2S74_000245</name>
</gene>
<keyword evidence="5" id="KW-0479">Metal-binding</keyword>
<evidence type="ECO:0000313" key="10">
    <source>
        <dbReference type="EMBL" id="MDQ0252873.1"/>
    </source>
</evidence>
<keyword evidence="4" id="KW-0411">Iron-sulfur</keyword>
<proteinExistence type="inferred from homology"/>
<dbReference type="InterPro" id="IPR006443">
    <property type="entry name" value="Formate-DH-alph_fdnG"/>
</dbReference>
<evidence type="ECO:0000256" key="4">
    <source>
        <dbReference type="ARBA" id="ARBA00022485"/>
    </source>
</evidence>
<evidence type="ECO:0000256" key="3">
    <source>
        <dbReference type="ARBA" id="ARBA00010312"/>
    </source>
</evidence>
<comment type="cofactor">
    <cofactor evidence="1">
        <name>[4Fe-4S] cluster</name>
        <dbReference type="ChEBI" id="CHEBI:49883"/>
    </cofactor>
</comment>
<dbReference type="InterPro" id="IPR006656">
    <property type="entry name" value="Mopterin_OxRdtase"/>
</dbReference>
<dbReference type="CDD" id="cd02792">
    <property type="entry name" value="MopB_CT_Formate-Dh-Na-like"/>
    <property type="match status" value="1"/>
</dbReference>
<dbReference type="InterPro" id="IPR006657">
    <property type="entry name" value="MoPterin_dinucl-bd_dom"/>
</dbReference>
<dbReference type="PANTHER" id="PTHR43598">
    <property type="entry name" value="TUNGSTEN-CONTAINING FORMYLMETHANOFURAN DEHYDROGENASE 2 SUBUNIT B"/>
    <property type="match status" value="1"/>
</dbReference>
<dbReference type="EC" id="1.17.1.9" evidence="10"/>
<dbReference type="Gene3D" id="2.40.40.20">
    <property type="match status" value="1"/>
</dbReference>
<protein>
    <submittedName>
        <fullName evidence="10">Formate dehydrogenase major subunit</fullName>
        <ecNumber evidence="10">1.17.1.9</ecNumber>
    </submittedName>
</protein>
<evidence type="ECO:0000256" key="7">
    <source>
        <dbReference type="ARBA" id="ARBA00023002"/>
    </source>
</evidence>
<dbReference type="NCBIfam" id="TIGR01553">
    <property type="entry name" value="formate-DH-alph"/>
    <property type="match status" value="1"/>
</dbReference>
<dbReference type="Gene3D" id="3.40.50.740">
    <property type="match status" value="1"/>
</dbReference>
<dbReference type="GO" id="GO:0008863">
    <property type="term" value="F:formate dehydrogenase (NAD+) activity"/>
    <property type="evidence" value="ECO:0007669"/>
    <property type="project" value="UniProtKB-EC"/>
</dbReference>
<evidence type="ECO:0000256" key="6">
    <source>
        <dbReference type="ARBA" id="ARBA00022764"/>
    </source>
</evidence>
<keyword evidence="6" id="KW-0574">Periplasm</keyword>
<accession>A0ABT9ZNR0</accession>
<dbReference type="SUPFAM" id="SSF50692">
    <property type="entry name" value="ADC-like"/>
    <property type="match status" value="1"/>
</dbReference>
<keyword evidence="11" id="KW-1185">Reference proteome</keyword>
<evidence type="ECO:0000259" key="9">
    <source>
        <dbReference type="Pfam" id="PF01568"/>
    </source>
</evidence>
<evidence type="ECO:0000259" key="8">
    <source>
        <dbReference type="Pfam" id="PF00384"/>
    </source>
</evidence>
<keyword evidence="4" id="KW-0408">Iron</keyword>
<comment type="subcellular location">
    <subcellularLocation>
        <location evidence="2">Cell envelope</location>
    </subcellularLocation>
</comment>
<evidence type="ECO:0000313" key="11">
    <source>
        <dbReference type="Proteomes" id="UP001230005"/>
    </source>
</evidence>
<evidence type="ECO:0000256" key="1">
    <source>
        <dbReference type="ARBA" id="ARBA00001966"/>
    </source>
</evidence>
<dbReference type="EMBL" id="JAUSUG010000001">
    <property type="protein sequence ID" value="MDQ0252873.1"/>
    <property type="molecule type" value="Genomic_DNA"/>
</dbReference>
<organism evidence="10 11">
    <name type="scientific">Evansella vedderi</name>
    <dbReference type="NCBI Taxonomy" id="38282"/>
    <lineage>
        <taxon>Bacteria</taxon>
        <taxon>Bacillati</taxon>
        <taxon>Bacillota</taxon>
        <taxon>Bacilli</taxon>
        <taxon>Bacillales</taxon>
        <taxon>Bacillaceae</taxon>
        <taxon>Evansella</taxon>
    </lineage>
</organism>
<feature type="domain" description="Molybdopterin oxidoreductase" evidence="8">
    <location>
        <begin position="14"/>
        <end position="408"/>
    </location>
</feature>
<reference evidence="10 11" key="1">
    <citation type="submission" date="2023-07" db="EMBL/GenBank/DDBJ databases">
        <title>Genomic Encyclopedia of Type Strains, Phase IV (KMG-IV): sequencing the most valuable type-strain genomes for metagenomic binning, comparative biology and taxonomic classification.</title>
        <authorList>
            <person name="Goeker M."/>
        </authorList>
    </citation>
    <scope>NUCLEOTIDE SEQUENCE [LARGE SCALE GENOMIC DNA]</scope>
    <source>
        <strain evidence="10 11">DSM 9768</strain>
    </source>
</reference>
<sequence>MPGLGTSYGRGGATSSARDLQDADCIVIMGSNFAENHPVGFRFVLRARDKGAKVLHIDPRFTRTSAMSSDYVPMRSGTDIVFLGALINYALQNDKYFKEYVVNYTNAPFIIKEEYQDTEDLEGIFSGFDPEKKTYDNSSWAYEREEVVLPEGEPANLSERLAREKLVGRPKRDETLQHPRSVFQLMKKHYARYTPEMVEEICGTSKEEFLMVAETVTANSTPERTTTFCYAMGWTQHTYGVQTIRAGAILQGLLGNMGRPGGGILALRGHANVQGATDLSTLWNSLPGYLDMPAKAREHDTLEDFLRAQMRPTSFWQNYPKYLISLLKAWYGDAATAANDFGYDAIPKTLGNHSHYKMFEDAYNGVIKGMMVIGQNPAVGGQNASFHRKALANLDWLVVKDPFLIETATFWYEAPEVKNGTVKAEDIGTEVFYLPSTVFAETEGSFTNTSRLLQTKEKAADPPGDCRSDLWFTYELGKKLKDLYKDSTAKRDWGIKNLTWDYEPDVNPRFKIQEPSEHKIIKEINGYDIATGAPLPGFGDLQDDGSTACGCWIYTGVLPEETVNRAANREGDDYQYLNWGFAWPANRRNLYNRASARPDGKPWSERKKYIWWDEAEQKWTGFDVPDFAATKAPDTPAVPGGVGLAAQSGKDPFLMLPDGVIQLFAPAGLADGPLPTHYEPPDTPVSTNLLYPNQTFSPTAVIFDHLPNNKVHGANNSDYPFVITTYRVTEHHLSGAMTRWLPWLAELMPELFLEISPELASELGVQNKDYVTVETARGKIEAKALVTKRMRPLKVEGKMVHTVGMPIHWGYSGISTGSVPNDLSAIVADPNVFIHSSKAFTCNVKKGRLPGGVA</sequence>
<dbReference type="Gene3D" id="3.40.228.10">
    <property type="entry name" value="Dimethylsulfoxide Reductase, domain 2"/>
    <property type="match status" value="2"/>
</dbReference>
<comment type="caution">
    <text evidence="10">The sequence shown here is derived from an EMBL/GenBank/DDBJ whole genome shotgun (WGS) entry which is preliminary data.</text>
</comment>
<dbReference type="Pfam" id="PF01568">
    <property type="entry name" value="Molydop_binding"/>
    <property type="match status" value="1"/>
</dbReference>
<keyword evidence="4" id="KW-0004">4Fe-4S</keyword>
<name>A0ABT9ZNR0_9BACI</name>
<dbReference type="InterPro" id="IPR009010">
    <property type="entry name" value="Asp_de-COase-like_dom_sf"/>
</dbReference>
<evidence type="ECO:0000256" key="2">
    <source>
        <dbReference type="ARBA" id="ARBA00004196"/>
    </source>
</evidence>
<feature type="domain" description="Molybdopterin oxidoreductase" evidence="8">
    <location>
        <begin position="433"/>
        <end position="478"/>
    </location>
</feature>
<dbReference type="SUPFAM" id="SSF53706">
    <property type="entry name" value="Formate dehydrogenase/DMSO reductase, domains 1-3"/>
    <property type="match status" value="1"/>
</dbReference>